<proteinExistence type="predicted"/>
<feature type="signal peptide" evidence="2">
    <location>
        <begin position="1"/>
        <end position="19"/>
    </location>
</feature>
<protein>
    <recommendedName>
        <fullName evidence="5">Immunoglobulin V-set domain-containing protein</fullName>
    </recommendedName>
</protein>
<organism evidence="3 4">
    <name type="scientific">Pangasianodon hypophthalmus</name>
    <name type="common">Striped catfish</name>
    <name type="synonym">Helicophagus hypophthalmus</name>
    <dbReference type="NCBI Taxonomy" id="310915"/>
    <lineage>
        <taxon>Eukaryota</taxon>
        <taxon>Metazoa</taxon>
        <taxon>Chordata</taxon>
        <taxon>Craniata</taxon>
        <taxon>Vertebrata</taxon>
        <taxon>Euteleostomi</taxon>
        <taxon>Actinopterygii</taxon>
        <taxon>Neopterygii</taxon>
        <taxon>Teleostei</taxon>
        <taxon>Ostariophysi</taxon>
        <taxon>Siluriformes</taxon>
        <taxon>Pangasiidae</taxon>
        <taxon>Pangasianodon</taxon>
    </lineage>
</organism>
<gene>
    <name evidence="3" type="ORF">PHYPO_G00231390</name>
</gene>
<accession>A0A5N5NK69</accession>
<sequence>MRQYFILFLIFPMPDVSLSLQVPCIVNLEEGVEYRKITWYKVSIGSGSLMGLVMKDIRTNTTQLYKFANHSYQIGNDLSLLHVPERHQEECEIYRCCVWPPVGHRILQSDYSLPQGCQSNAVEMTEFSSQVQGTHVALSIPGQYIIIAGVSLLVILTVTAVVCVCQQRKTHTKVPSHVSI</sequence>
<reference evidence="3 4" key="1">
    <citation type="submission" date="2019-06" db="EMBL/GenBank/DDBJ databases">
        <title>A chromosome-scale genome assembly of the striped catfish, Pangasianodon hypophthalmus.</title>
        <authorList>
            <person name="Wen M."/>
            <person name="Zahm M."/>
            <person name="Roques C."/>
            <person name="Cabau C."/>
            <person name="Klopp C."/>
            <person name="Donnadieu C."/>
            <person name="Jouanno E."/>
            <person name="Avarre J.-C."/>
            <person name="Campet M."/>
            <person name="Ha T.T.T."/>
            <person name="Dugue R."/>
            <person name="Lampietro C."/>
            <person name="Louis A."/>
            <person name="Herpin A."/>
            <person name="Echchiki A."/>
            <person name="Berthelot C."/>
            <person name="Parey E."/>
            <person name="Roest-Crollius H."/>
            <person name="Braasch I."/>
            <person name="Postlethwait J."/>
            <person name="Bobe J."/>
            <person name="Montfort J."/>
            <person name="Bouchez O."/>
            <person name="Begum T."/>
            <person name="Schartl M."/>
            <person name="Guiguen Y."/>
        </authorList>
    </citation>
    <scope>NUCLEOTIDE SEQUENCE [LARGE SCALE GENOMIC DNA]</scope>
    <source>
        <strain evidence="3 4">Indonesia</strain>
        <tissue evidence="3">Blood</tissue>
    </source>
</reference>
<evidence type="ECO:0000256" key="2">
    <source>
        <dbReference type="SAM" id="SignalP"/>
    </source>
</evidence>
<evidence type="ECO:0000256" key="1">
    <source>
        <dbReference type="SAM" id="Phobius"/>
    </source>
</evidence>
<keyword evidence="1" id="KW-0472">Membrane</keyword>
<dbReference type="AlphaFoldDB" id="A0A5N5NK69"/>
<name>A0A5N5NK69_PANHP</name>
<dbReference type="Proteomes" id="UP000327468">
    <property type="component" value="Chromosome 8"/>
</dbReference>
<keyword evidence="2" id="KW-0732">Signal</keyword>
<keyword evidence="4" id="KW-1185">Reference proteome</keyword>
<evidence type="ECO:0000313" key="4">
    <source>
        <dbReference type="Proteomes" id="UP000327468"/>
    </source>
</evidence>
<dbReference type="EMBL" id="VFJC01000009">
    <property type="protein sequence ID" value="KAB5567318.1"/>
    <property type="molecule type" value="Genomic_DNA"/>
</dbReference>
<keyword evidence="1" id="KW-0812">Transmembrane</keyword>
<evidence type="ECO:0000313" key="3">
    <source>
        <dbReference type="EMBL" id="KAB5567318.1"/>
    </source>
</evidence>
<evidence type="ECO:0008006" key="5">
    <source>
        <dbReference type="Google" id="ProtNLM"/>
    </source>
</evidence>
<feature type="transmembrane region" description="Helical" evidence="1">
    <location>
        <begin position="144"/>
        <end position="165"/>
    </location>
</feature>
<comment type="caution">
    <text evidence="3">The sequence shown here is derived from an EMBL/GenBank/DDBJ whole genome shotgun (WGS) entry which is preliminary data.</text>
</comment>
<keyword evidence="1" id="KW-1133">Transmembrane helix</keyword>
<feature type="chain" id="PRO_5024278085" description="Immunoglobulin V-set domain-containing protein" evidence="2">
    <location>
        <begin position="20"/>
        <end position="180"/>
    </location>
</feature>